<keyword evidence="4" id="KW-1185">Reference proteome</keyword>
<reference evidence="3 4" key="1">
    <citation type="submission" date="2015-06" db="EMBL/GenBank/DDBJ databases">
        <authorList>
            <person name="Xie B.-B."/>
            <person name="Rong J.-C."/>
            <person name="Qin Q.-L."/>
            <person name="Zhang Y.-Z."/>
        </authorList>
    </citation>
    <scope>NUCLEOTIDE SEQUENCE [LARGE SCALE GENOMIC DNA]</scope>
    <source>
        <strain evidence="3 4">JCM 20779</strain>
    </source>
</reference>
<evidence type="ECO:0000313" key="4">
    <source>
        <dbReference type="Proteomes" id="UP000016521"/>
    </source>
</evidence>
<dbReference type="PANTHER" id="PTHR43135:SF3">
    <property type="entry name" value="ALPHA-D-RIBOSE 1-METHYLPHOSPHONATE 5-TRIPHOSPHATE DIPHOSPHATASE"/>
    <property type="match status" value="1"/>
</dbReference>
<dbReference type="InterPro" id="IPR011059">
    <property type="entry name" value="Metal-dep_hydrolase_composite"/>
</dbReference>
<evidence type="ECO:0000259" key="2">
    <source>
        <dbReference type="Pfam" id="PF01979"/>
    </source>
</evidence>
<accession>A0ABM6NBJ0</accession>
<sequence>MEVNSTQLALKLAGVTQNFVAPWGGKSEFAGLGFVVDLSGEFNSVTDKQTALIIHLGAKSKGSRAKALDNVVKKLEAQQEKLAKKDKKDEGKPSLEEQVLTQVLAGDMPVIATLSRASDILEAIKLKEKFGLDLILQGADDAVVVAEQLAEAKVPVILSAVSNLPASFDSMHASLDNAGKLEKAGVNVILSIGGDGSHNVYQLRFDAGIAVANGMSHEGALKAVTANPAKALGIDGGVIEAGKRADIVMWSADPFEFSTTIDKIWINGEEVSTESRHDKLRDRYTTDSDMPRAYTK</sequence>
<evidence type="ECO:0000313" key="3">
    <source>
        <dbReference type="EMBL" id="ATD06249.1"/>
    </source>
</evidence>
<dbReference type="SUPFAM" id="SSF51338">
    <property type="entry name" value="Composite domain of metallo-dependent hydrolases"/>
    <property type="match status" value="1"/>
</dbReference>
<dbReference type="Proteomes" id="UP000016521">
    <property type="component" value="Chromosome I"/>
</dbReference>
<dbReference type="SUPFAM" id="SSF51556">
    <property type="entry name" value="Metallo-dependent hydrolases"/>
    <property type="match status" value="1"/>
</dbReference>
<dbReference type="Gene3D" id="3.20.20.140">
    <property type="entry name" value="Metal-dependent hydrolases"/>
    <property type="match status" value="1"/>
</dbReference>
<dbReference type="InterPro" id="IPR032466">
    <property type="entry name" value="Metal_Hydrolase"/>
</dbReference>
<organism evidence="3 4">
    <name type="scientific">Pseudoalteromonas piscicida</name>
    <dbReference type="NCBI Taxonomy" id="43662"/>
    <lineage>
        <taxon>Bacteria</taxon>
        <taxon>Pseudomonadati</taxon>
        <taxon>Pseudomonadota</taxon>
        <taxon>Gammaproteobacteria</taxon>
        <taxon>Alteromonadales</taxon>
        <taxon>Pseudoalteromonadaceae</taxon>
        <taxon>Pseudoalteromonas</taxon>
    </lineage>
</organism>
<dbReference type="InterPro" id="IPR051781">
    <property type="entry name" value="Metallo-dep_Hydrolase"/>
</dbReference>
<dbReference type="Pfam" id="PF01979">
    <property type="entry name" value="Amidohydro_1"/>
    <property type="match status" value="1"/>
</dbReference>
<feature type="compositionally biased region" description="Basic and acidic residues" evidence="1">
    <location>
        <begin position="275"/>
        <end position="290"/>
    </location>
</feature>
<feature type="region of interest" description="Disordered" evidence="1">
    <location>
        <begin position="275"/>
        <end position="296"/>
    </location>
</feature>
<dbReference type="EMBL" id="CP011924">
    <property type="protein sequence ID" value="ATD06249.1"/>
    <property type="molecule type" value="Genomic_DNA"/>
</dbReference>
<name>A0ABM6NBJ0_PSEO7</name>
<evidence type="ECO:0000256" key="1">
    <source>
        <dbReference type="SAM" id="MobiDB-lite"/>
    </source>
</evidence>
<proteinExistence type="predicted"/>
<dbReference type="PANTHER" id="PTHR43135">
    <property type="entry name" value="ALPHA-D-RIBOSE 1-METHYLPHOSPHONATE 5-TRIPHOSPHATE DIPHOSPHATASE"/>
    <property type="match status" value="1"/>
</dbReference>
<gene>
    <name evidence="3" type="ORF">PPIS_a1065</name>
</gene>
<protein>
    <recommendedName>
        <fullName evidence="2">Amidohydrolase-related domain-containing protein</fullName>
    </recommendedName>
</protein>
<dbReference type="InterPro" id="IPR006680">
    <property type="entry name" value="Amidohydro-rel"/>
</dbReference>
<feature type="domain" description="Amidohydrolase-related" evidence="2">
    <location>
        <begin position="135"/>
        <end position="271"/>
    </location>
</feature>